<accession>Q6IJ45</accession>
<gene>
    <name evidence="1" type="ORF">HDC15952</name>
</gene>
<dbReference type="AlphaFoldDB" id="Q6IJ45"/>
<dbReference type="EMBL" id="BK002871">
    <property type="protein sequence ID" value="DAA04376.1"/>
    <property type="molecule type" value="Genomic_DNA"/>
</dbReference>
<evidence type="ECO:0000313" key="1">
    <source>
        <dbReference type="EMBL" id="DAA04376.1"/>
    </source>
</evidence>
<proteinExistence type="predicted"/>
<name>Q6IJ45_DROME</name>
<reference evidence="1" key="1">
    <citation type="journal article" date="2003" name="Genome Biol.">
        <title>An integrated gene annotation and transcriptional profiling approach towards the full gene content of the Drosophila genome.</title>
        <authorList>
            <person name="Hild M."/>
            <person name="Beckmann B."/>
            <person name="Haas S.A."/>
            <person name="Koch B."/>
            <person name="Solovyev V."/>
            <person name="Busold C."/>
            <person name="Fellenberg K."/>
            <person name="Boutros M."/>
            <person name="Vingron M."/>
            <person name="Sauer F."/>
            <person name="Hoheisel J.D."/>
            <person name="Paro R."/>
        </authorList>
    </citation>
    <scope>NUCLEOTIDE SEQUENCE</scope>
</reference>
<protein>
    <submittedName>
        <fullName evidence="1">HDC15952</fullName>
    </submittedName>
</protein>
<organism evidence="1">
    <name type="scientific">Drosophila melanogaster</name>
    <name type="common">Fruit fly</name>
    <dbReference type="NCBI Taxonomy" id="7227"/>
    <lineage>
        <taxon>Eukaryota</taxon>
        <taxon>Metazoa</taxon>
        <taxon>Ecdysozoa</taxon>
        <taxon>Arthropoda</taxon>
        <taxon>Hexapoda</taxon>
        <taxon>Insecta</taxon>
        <taxon>Pterygota</taxon>
        <taxon>Neoptera</taxon>
        <taxon>Endopterygota</taxon>
        <taxon>Diptera</taxon>
        <taxon>Brachycera</taxon>
        <taxon>Muscomorpha</taxon>
        <taxon>Ephydroidea</taxon>
        <taxon>Drosophilidae</taxon>
        <taxon>Drosophila</taxon>
        <taxon>Sophophora</taxon>
    </lineage>
</organism>
<sequence length="166" mass="18002">MGASETSEPDMCPHATPRVPIVRRWSTDVCKCPFHRLCAPNANELSFISKHTKTEGMHYVQLEPKGCTGATAPTELCCQLPVSPIPKPTPNPIPIAIGIVWSSWSLDISLALKRMEGGKTHVLCAGQSSSSSCVRFPCESHYPSTVSSWSLGVAVTFLLLLLQTPR</sequence>